<comment type="caution">
    <text evidence="1">The sequence shown here is derived from an EMBL/GenBank/DDBJ whole genome shotgun (WGS) entry which is preliminary data.</text>
</comment>
<dbReference type="STRING" id="1077974.GOEFS_044_00110"/>
<dbReference type="Proteomes" id="UP000035034">
    <property type="component" value="Unassembled WGS sequence"/>
</dbReference>
<dbReference type="eggNOG" id="COG1463">
    <property type="taxonomic scope" value="Bacteria"/>
</dbReference>
<organism evidence="1 2">
    <name type="scientific">Gordonia effusa NBRC 100432</name>
    <dbReference type="NCBI Taxonomy" id="1077974"/>
    <lineage>
        <taxon>Bacteria</taxon>
        <taxon>Bacillati</taxon>
        <taxon>Actinomycetota</taxon>
        <taxon>Actinomycetes</taxon>
        <taxon>Mycobacteriales</taxon>
        <taxon>Gordoniaceae</taxon>
        <taxon>Gordonia</taxon>
    </lineage>
</organism>
<proteinExistence type="predicted"/>
<evidence type="ECO:0000313" key="1">
    <source>
        <dbReference type="EMBL" id="GAB17975.1"/>
    </source>
</evidence>
<keyword evidence="2" id="KW-1185">Reference proteome</keyword>
<sequence>MPDFRAPGMSAPRRVFARRAAFFLAASCVVLLAAILVLKVLPDNKTVVTMHTDTLAGGIVNGAAVMLNGAEVGTVTELVKVAPGKYEITLAIDDGFLKTPGLLSSATQVTYAPKNLFGIAAVVLKSQPGGEPIANGDDFYPDEPVDATLTTLLRNLNDLQTDAFDPYMGDILRSANQATMGLLPIIGVLGKLATDIADTQKIPTAKSLPQFKELIARLRDTTGVVLPSLMSLVHWDAPQRPGYVEKQYNGLSYVSTTTMDDVGNLLSNKELGGLLVVAPTGVQLVDRILKTFPEARKNGIQIATLIDRINAALRPGPQGPVMTVDVVLAGIPGVAAALGIRGAR</sequence>
<evidence type="ECO:0000313" key="2">
    <source>
        <dbReference type="Proteomes" id="UP000035034"/>
    </source>
</evidence>
<dbReference type="RefSeq" id="WP_007317312.1">
    <property type="nucleotide sequence ID" value="NZ_BAEH01000044.1"/>
</dbReference>
<dbReference type="EMBL" id="BAEH01000044">
    <property type="protein sequence ID" value="GAB17975.1"/>
    <property type="molecule type" value="Genomic_DNA"/>
</dbReference>
<name>H0QYS4_9ACTN</name>
<protein>
    <submittedName>
        <fullName evidence="1">Mce family protein</fullName>
    </submittedName>
</protein>
<reference evidence="1 2" key="1">
    <citation type="submission" date="2011-12" db="EMBL/GenBank/DDBJ databases">
        <title>Whole genome shotgun sequence of Gordonia effusa NBRC 100432.</title>
        <authorList>
            <person name="Yoshida I."/>
            <person name="Takarada H."/>
            <person name="Hosoyama A."/>
            <person name="Tsuchikane K."/>
            <person name="Katsumata H."/>
            <person name="Yamazaki S."/>
            <person name="Fujita N."/>
        </authorList>
    </citation>
    <scope>NUCLEOTIDE SEQUENCE [LARGE SCALE GENOMIC DNA]</scope>
    <source>
        <strain evidence="1 2">NBRC 100432</strain>
    </source>
</reference>
<dbReference type="AlphaFoldDB" id="H0QYS4"/>
<gene>
    <name evidence="1" type="primary">mceA</name>
    <name evidence="1" type="ORF">GOEFS_044_00110</name>
</gene>
<dbReference type="OrthoDB" id="4367361at2"/>
<accession>H0QYS4</accession>